<keyword evidence="6" id="KW-1133">Transmembrane helix</keyword>
<keyword evidence="9" id="KW-0325">Glycoprotein</keyword>
<dbReference type="InterPro" id="IPR001039">
    <property type="entry name" value="MHC_I_a_a1/a2"/>
</dbReference>
<dbReference type="InterPro" id="IPR050208">
    <property type="entry name" value="MHC_class-I_related"/>
</dbReference>
<name>A0A8C6VAL5_NAJNA</name>
<dbReference type="InterPro" id="IPR003006">
    <property type="entry name" value="Ig/MHC_CS"/>
</dbReference>
<keyword evidence="8" id="KW-1015">Disulfide bond</keyword>
<protein>
    <recommendedName>
        <fullName evidence="11">Ig-like domain-containing protein</fullName>
    </recommendedName>
</protein>
<evidence type="ECO:0000256" key="3">
    <source>
        <dbReference type="ARBA" id="ARBA00022692"/>
    </source>
</evidence>
<dbReference type="SUPFAM" id="SSF48726">
    <property type="entry name" value="Immunoglobulin"/>
    <property type="match status" value="1"/>
</dbReference>
<dbReference type="PROSITE" id="PS00290">
    <property type="entry name" value="IG_MHC"/>
    <property type="match status" value="1"/>
</dbReference>
<evidence type="ECO:0000256" key="1">
    <source>
        <dbReference type="ARBA" id="ARBA00004479"/>
    </source>
</evidence>
<proteinExistence type="inferred from homology"/>
<dbReference type="SUPFAM" id="SSF54452">
    <property type="entry name" value="MHC antigen-recognition domain"/>
    <property type="match status" value="1"/>
</dbReference>
<dbReference type="AlphaFoldDB" id="A0A8C6VAL5"/>
<dbReference type="PROSITE" id="PS50835">
    <property type="entry name" value="IG_LIKE"/>
    <property type="match status" value="1"/>
</dbReference>
<dbReference type="GO" id="GO:0002474">
    <property type="term" value="P:antigen processing and presentation of peptide antigen via MHC class I"/>
    <property type="evidence" value="ECO:0007669"/>
    <property type="project" value="UniProtKB-KW"/>
</dbReference>
<evidence type="ECO:0000256" key="8">
    <source>
        <dbReference type="ARBA" id="ARBA00023157"/>
    </source>
</evidence>
<dbReference type="FunFam" id="2.60.40.10:FF:000204">
    <property type="entry name" value="Major histocompatibility complex, class I-related protein"/>
    <property type="match status" value="1"/>
</dbReference>
<dbReference type="InterPro" id="IPR011162">
    <property type="entry name" value="MHC_I/II-like_Ag-recog"/>
</dbReference>
<dbReference type="GO" id="GO:0006955">
    <property type="term" value="P:immune response"/>
    <property type="evidence" value="ECO:0007669"/>
    <property type="project" value="TreeGrafter"/>
</dbReference>
<sequence>MNVSFLLCTLRAFAPRQIPLCLWTPFSQIYCLPPFFPPGSSSHSLRTFYTLVLGSNQDVLQYIVVAYVDDQLVSRFDLTTRRMLPQVPWLLNVKKEDLHIWDFISQRVSNTERNYLTFSAGTHSWQRMIGCQLSKDGHKQGLDQKTLTWTAVDIRAQVIKRRWEAQPFIAQNRNIFLEKECIELLQKCMVYGKDYLLRKEPPLVKVSRRIQYNGMETLVCRVYGFYPKEMDATWRKDGEVWEQDTFRGGVLPNSDRTYHAWLSIEVDPKERDLYRCYVVHAGVPEPLSVAWKEPGEKKGCV</sequence>
<comment type="subcellular location">
    <subcellularLocation>
        <location evidence="1">Membrane</location>
        <topology evidence="1">Single-pass type I membrane protein</topology>
    </subcellularLocation>
</comment>
<dbReference type="InterPro" id="IPR036179">
    <property type="entry name" value="Ig-like_dom_sf"/>
</dbReference>
<keyword evidence="7" id="KW-0472">Membrane</keyword>
<keyword evidence="3" id="KW-0812">Transmembrane</keyword>
<dbReference type="CDD" id="cd07698">
    <property type="entry name" value="IgC1_MHC_I_alpha3"/>
    <property type="match status" value="1"/>
</dbReference>
<dbReference type="InterPro" id="IPR013783">
    <property type="entry name" value="Ig-like_fold"/>
</dbReference>
<evidence type="ECO:0000313" key="12">
    <source>
        <dbReference type="Ensembl" id="ENSNNAP00000003272.1"/>
    </source>
</evidence>
<keyword evidence="13" id="KW-1185">Reference proteome</keyword>
<evidence type="ECO:0000313" key="13">
    <source>
        <dbReference type="Proteomes" id="UP000694559"/>
    </source>
</evidence>
<evidence type="ECO:0000256" key="5">
    <source>
        <dbReference type="ARBA" id="ARBA00022859"/>
    </source>
</evidence>
<dbReference type="InterPro" id="IPR011161">
    <property type="entry name" value="MHC_I-like_Ag-recog"/>
</dbReference>
<evidence type="ECO:0000259" key="11">
    <source>
        <dbReference type="PROSITE" id="PS50835"/>
    </source>
</evidence>
<dbReference type="SMART" id="SM00407">
    <property type="entry name" value="IGc1"/>
    <property type="match status" value="1"/>
</dbReference>
<dbReference type="Ensembl" id="ENSNNAT00000003431.1">
    <property type="protein sequence ID" value="ENSNNAP00000003272.1"/>
    <property type="gene ID" value="ENSNNAG00000002168.1"/>
</dbReference>
<evidence type="ECO:0000256" key="10">
    <source>
        <dbReference type="RuleBase" id="RU004439"/>
    </source>
</evidence>
<evidence type="ECO:0000256" key="9">
    <source>
        <dbReference type="ARBA" id="ARBA00023180"/>
    </source>
</evidence>
<dbReference type="GO" id="GO:0005615">
    <property type="term" value="C:extracellular space"/>
    <property type="evidence" value="ECO:0007669"/>
    <property type="project" value="TreeGrafter"/>
</dbReference>
<evidence type="ECO:0000256" key="2">
    <source>
        <dbReference type="ARBA" id="ARBA00022451"/>
    </source>
</evidence>
<evidence type="ECO:0000256" key="6">
    <source>
        <dbReference type="ARBA" id="ARBA00022989"/>
    </source>
</evidence>
<dbReference type="GO" id="GO:0009897">
    <property type="term" value="C:external side of plasma membrane"/>
    <property type="evidence" value="ECO:0007669"/>
    <property type="project" value="TreeGrafter"/>
</dbReference>
<dbReference type="PANTHER" id="PTHR16675">
    <property type="entry name" value="MHC CLASS I-RELATED"/>
    <property type="match status" value="1"/>
</dbReference>
<dbReference type="InterPro" id="IPR037055">
    <property type="entry name" value="MHC_I-like_Ag-recog_sf"/>
</dbReference>
<evidence type="ECO:0000256" key="4">
    <source>
        <dbReference type="ARBA" id="ARBA00022729"/>
    </source>
</evidence>
<organism evidence="12 13">
    <name type="scientific">Naja naja</name>
    <name type="common">Indian cobra</name>
    <dbReference type="NCBI Taxonomy" id="35670"/>
    <lineage>
        <taxon>Eukaryota</taxon>
        <taxon>Metazoa</taxon>
        <taxon>Chordata</taxon>
        <taxon>Craniata</taxon>
        <taxon>Vertebrata</taxon>
        <taxon>Euteleostomi</taxon>
        <taxon>Lepidosauria</taxon>
        <taxon>Squamata</taxon>
        <taxon>Bifurcata</taxon>
        <taxon>Unidentata</taxon>
        <taxon>Episquamata</taxon>
        <taxon>Toxicofera</taxon>
        <taxon>Serpentes</taxon>
        <taxon>Colubroidea</taxon>
        <taxon>Elapidae</taxon>
        <taxon>Elapinae</taxon>
        <taxon>Naja</taxon>
    </lineage>
</organism>
<dbReference type="InterPro" id="IPR007110">
    <property type="entry name" value="Ig-like_dom"/>
</dbReference>
<feature type="domain" description="Ig-like" evidence="11">
    <location>
        <begin position="201"/>
        <end position="290"/>
    </location>
</feature>
<dbReference type="Pfam" id="PF00129">
    <property type="entry name" value="MHC_I"/>
    <property type="match status" value="1"/>
</dbReference>
<keyword evidence="4" id="KW-0732">Signal</keyword>
<keyword evidence="5" id="KW-0391">Immunity</keyword>
<dbReference type="InterPro" id="IPR003597">
    <property type="entry name" value="Ig_C1-set"/>
</dbReference>
<keyword evidence="2" id="KW-0490">MHC I</keyword>
<comment type="similarity">
    <text evidence="10">Belongs to the MHC class I family.</text>
</comment>
<dbReference type="PRINTS" id="PR01638">
    <property type="entry name" value="MHCCLASSI"/>
</dbReference>
<accession>A0A8C6VAL5</accession>
<reference evidence="12" key="2">
    <citation type="submission" date="2025-09" db="UniProtKB">
        <authorList>
            <consortium name="Ensembl"/>
        </authorList>
    </citation>
    <scope>IDENTIFICATION</scope>
</reference>
<evidence type="ECO:0000256" key="7">
    <source>
        <dbReference type="ARBA" id="ARBA00023136"/>
    </source>
</evidence>
<dbReference type="GO" id="GO:0042612">
    <property type="term" value="C:MHC class I protein complex"/>
    <property type="evidence" value="ECO:0007669"/>
    <property type="project" value="UniProtKB-KW"/>
</dbReference>
<dbReference type="Proteomes" id="UP000694559">
    <property type="component" value="Unplaced"/>
</dbReference>
<dbReference type="Gene3D" id="2.60.40.10">
    <property type="entry name" value="Immunoglobulins"/>
    <property type="match status" value="1"/>
</dbReference>
<dbReference type="Pfam" id="PF07654">
    <property type="entry name" value="C1-set"/>
    <property type="match status" value="1"/>
</dbReference>
<dbReference type="PANTHER" id="PTHR16675:SF242">
    <property type="entry name" value="MAJOR HISTOCOMPATIBILITY COMPLEX CLASS I-RELATED GENE PROTEIN"/>
    <property type="match status" value="1"/>
</dbReference>
<dbReference type="Gene3D" id="3.30.500.10">
    <property type="entry name" value="MHC class I-like antigen recognition-like"/>
    <property type="match status" value="1"/>
</dbReference>
<reference evidence="12" key="1">
    <citation type="submission" date="2025-08" db="UniProtKB">
        <authorList>
            <consortium name="Ensembl"/>
        </authorList>
    </citation>
    <scope>IDENTIFICATION</scope>
</reference>
<dbReference type="GeneTree" id="ENSGT01150000286995"/>